<dbReference type="Gramene" id="KQJ99570">
    <property type="protein sequence ID" value="KQJ99570"/>
    <property type="gene ID" value="BRADI_3g43970v3"/>
</dbReference>
<accession>I1I9W5</accession>
<dbReference type="Pfam" id="PF05553">
    <property type="entry name" value="DUF761"/>
    <property type="match status" value="1"/>
</dbReference>
<proteinExistence type="predicted"/>
<dbReference type="Proteomes" id="UP000008810">
    <property type="component" value="Chromosome 3"/>
</dbReference>
<dbReference type="AlphaFoldDB" id="I1I9W5"/>
<dbReference type="HOGENOM" id="CLU_098834_0_0_1"/>
<evidence type="ECO:0000313" key="3">
    <source>
        <dbReference type="Proteomes" id="UP000008810"/>
    </source>
</evidence>
<keyword evidence="3" id="KW-1185">Reference proteome</keyword>
<name>I1I9W5_BRADI</name>
<evidence type="ECO:0000313" key="2">
    <source>
        <dbReference type="EnsemblPlants" id="KQJ99570"/>
    </source>
</evidence>
<dbReference type="EMBL" id="CM000882">
    <property type="protein sequence ID" value="KQJ99570.1"/>
    <property type="molecule type" value="Genomic_DNA"/>
</dbReference>
<protein>
    <submittedName>
        <fullName evidence="1 2">Uncharacterized protein</fullName>
    </submittedName>
</protein>
<dbReference type="EnsemblPlants" id="KQJ99570">
    <property type="protein sequence ID" value="KQJ99570"/>
    <property type="gene ID" value="BRADI_3g43970v3"/>
</dbReference>
<dbReference type="GeneID" id="100826669"/>
<reference evidence="1 2" key="1">
    <citation type="journal article" date="2010" name="Nature">
        <title>Genome sequencing and analysis of the model grass Brachypodium distachyon.</title>
        <authorList>
            <consortium name="International Brachypodium Initiative"/>
        </authorList>
    </citation>
    <scope>NUCLEOTIDE SEQUENCE [LARGE SCALE GENOMIC DNA]</scope>
    <source>
        <strain evidence="1">Bd21</strain>
        <strain evidence="2">cv. Bd21</strain>
    </source>
</reference>
<reference evidence="2" key="3">
    <citation type="submission" date="2018-08" db="UniProtKB">
        <authorList>
            <consortium name="EnsemblPlants"/>
        </authorList>
    </citation>
    <scope>IDENTIFICATION</scope>
    <source>
        <strain evidence="2">cv. Bd21</strain>
    </source>
</reference>
<dbReference type="RefSeq" id="XP_014756615.1">
    <property type="nucleotide sequence ID" value="XM_014901129.2"/>
</dbReference>
<dbReference type="PANTHER" id="PTHR33450:SF2">
    <property type="entry name" value="OS02G0505500 PROTEIN"/>
    <property type="match status" value="1"/>
</dbReference>
<dbReference type="OrthoDB" id="684076at2759"/>
<dbReference type="InterPro" id="IPR008480">
    <property type="entry name" value="DUF761_pln"/>
</dbReference>
<dbReference type="KEGG" id="bdi:100826669"/>
<reference evidence="1" key="2">
    <citation type="submission" date="2017-06" db="EMBL/GenBank/DDBJ databases">
        <title>WGS assembly of Brachypodium distachyon.</title>
        <authorList>
            <consortium name="The International Brachypodium Initiative"/>
            <person name="Lucas S."/>
            <person name="Harmon-Smith M."/>
            <person name="Lail K."/>
            <person name="Tice H."/>
            <person name="Grimwood J."/>
            <person name="Bruce D."/>
            <person name="Barry K."/>
            <person name="Shu S."/>
            <person name="Lindquist E."/>
            <person name="Wang M."/>
            <person name="Pitluck S."/>
            <person name="Vogel J.P."/>
            <person name="Garvin D.F."/>
            <person name="Mockler T.C."/>
            <person name="Schmutz J."/>
            <person name="Rokhsar D."/>
            <person name="Bevan M.W."/>
        </authorList>
    </citation>
    <scope>NUCLEOTIDE SEQUENCE</scope>
    <source>
        <strain evidence="1">Bd21</strain>
    </source>
</reference>
<dbReference type="STRING" id="15368.I1I9W5"/>
<organism evidence="1">
    <name type="scientific">Brachypodium distachyon</name>
    <name type="common">Purple false brome</name>
    <name type="synonym">Trachynia distachya</name>
    <dbReference type="NCBI Taxonomy" id="15368"/>
    <lineage>
        <taxon>Eukaryota</taxon>
        <taxon>Viridiplantae</taxon>
        <taxon>Streptophyta</taxon>
        <taxon>Embryophyta</taxon>
        <taxon>Tracheophyta</taxon>
        <taxon>Spermatophyta</taxon>
        <taxon>Magnoliopsida</taxon>
        <taxon>Liliopsida</taxon>
        <taxon>Poales</taxon>
        <taxon>Poaceae</taxon>
        <taxon>BOP clade</taxon>
        <taxon>Pooideae</taxon>
        <taxon>Stipodae</taxon>
        <taxon>Brachypodieae</taxon>
        <taxon>Brachypodium</taxon>
    </lineage>
</organism>
<dbReference type="OMA" id="DSLHCQY"/>
<sequence>MKKASRFLKQLFSAIVAAVRESSAAMRSKTSAVRTRLIFLGILRNRKLLMSSISSKIHALVAGAAQAQAQQHGNNNNNNGAGLVAARGKKKAAVLQSLPSFAADDQDRRRAAAVLLLNSLPSFAMGRGDTGGSCPDSPLVVTGGEEEGKEEGGEEDGKQLQLQAGSVIELARGAAERGGVEFRLEDEIDRVADVFIRRFHDQMKLQKLDSFKRFCEMLDRN</sequence>
<dbReference type="PANTHER" id="PTHR33450">
    <property type="entry name" value="EMB|CAB67623.1-RELATED"/>
    <property type="match status" value="1"/>
</dbReference>
<gene>
    <name evidence="2" type="primary">LOC100826669</name>
    <name evidence="1" type="ORF">BRADI_3g43970v3</name>
</gene>
<evidence type="ECO:0000313" key="1">
    <source>
        <dbReference type="EMBL" id="KQJ99570.1"/>
    </source>
</evidence>
<dbReference type="eggNOG" id="ENOG502RZDI">
    <property type="taxonomic scope" value="Eukaryota"/>
</dbReference>